<accession>A0A829PLX3</accession>
<dbReference type="Proteomes" id="UP000019854">
    <property type="component" value="Unassembled WGS sequence"/>
</dbReference>
<proteinExistence type="predicted"/>
<evidence type="ECO:0000313" key="1">
    <source>
        <dbReference type="EMBL" id="ETZ86541.1"/>
    </source>
</evidence>
<dbReference type="EMBL" id="JAOX01000001">
    <property type="protein sequence ID" value="ETZ86541.1"/>
    <property type="molecule type" value="Genomic_DNA"/>
</dbReference>
<sequence length="41" mass="4282">MMGGGERPYGFVVQPEVDTATGVSNRNNRDVVATSDIAKAA</sequence>
<dbReference type="AlphaFoldDB" id="A0A829PLX3"/>
<gene>
    <name evidence="1" type="ORF">L829_0079</name>
</gene>
<evidence type="ECO:0000313" key="2">
    <source>
        <dbReference type="Proteomes" id="UP000019854"/>
    </source>
</evidence>
<protein>
    <submittedName>
        <fullName evidence="1">Uncharacterized protein</fullName>
    </submittedName>
</protein>
<organism evidence="1 2">
    <name type="scientific">Mycobacteroides abscessus MAB_030201_1075</name>
    <dbReference type="NCBI Taxonomy" id="1335410"/>
    <lineage>
        <taxon>Bacteria</taxon>
        <taxon>Bacillati</taxon>
        <taxon>Actinomycetota</taxon>
        <taxon>Actinomycetes</taxon>
        <taxon>Mycobacteriales</taxon>
        <taxon>Mycobacteriaceae</taxon>
        <taxon>Mycobacteroides</taxon>
        <taxon>Mycobacteroides abscessus</taxon>
    </lineage>
</organism>
<comment type="caution">
    <text evidence="1">The sequence shown here is derived from an EMBL/GenBank/DDBJ whole genome shotgun (WGS) entry which is preliminary data.</text>
</comment>
<reference evidence="1 2" key="1">
    <citation type="submission" date="2014-01" db="EMBL/GenBank/DDBJ databases">
        <authorList>
            <person name="Zelazny A."/>
            <person name="Olivier K."/>
            <person name="Sampaio E.P."/>
            <person name="Holland S.M."/>
            <person name="Tallon L.J."/>
            <person name="Sadzewicz L.K."/>
            <person name="Sengamalay N."/>
            <person name="Fraser C.M."/>
            <person name="Hine E."/>
            <person name="Shefchek K.A."/>
            <person name="Das S.P."/>
            <person name="Shallom S.J."/>
            <person name="Agrawal S."/>
            <person name="Tettelin H."/>
        </authorList>
    </citation>
    <scope>NUCLEOTIDE SEQUENCE [LARGE SCALE GENOMIC DNA]</scope>
    <source>
        <strain evidence="1 2">MAB_030201_1075</strain>
    </source>
</reference>
<name>A0A829PLX3_9MYCO</name>